<feature type="chain" id="PRO_5045514376" description="BON domain-containing protein" evidence="1">
    <location>
        <begin position="29"/>
        <end position="213"/>
    </location>
</feature>
<dbReference type="PROSITE" id="PS50914">
    <property type="entry name" value="BON"/>
    <property type="match status" value="2"/>
</dbReference>
<sequence length="213" mass="22373">MKTSFSPSRWTLGLLGVAALSAALSACAPLVVGGAVATGAMVAVDRRSSGAQLDDQAIELRAASRIRDQMGSRARINVTSYNRRALLTGEVANERDKALAEQVVKGVDNVAGVFNELGITNSPSLKEQVADTVLTGRVKAGLVDTKGLSTSAFKVVSERGTVYLMGRVTAREADQATEVARTTQGAQRVVRVLEIISDEELARIQSSSPGTSN</sequence>
<dbReference type="InterPro" id="IPR007055">
    <property type="entry name" value="BON_dom"/>
</dbReference>
<comment type="caution">
    <text evidence="3">The sequence shown here is derived from an EMBL/GenBank/DDBJ whole genome shotgun (WGS) entry which is preliminary data.</text>
</comment>
<evidence type="ECO:0000313" key="4">
    <source>
        <dbReference type="Proteomes" id="UP001156903"/>
    </source>
</evidence>
<dbReference type="Gene3D" id="3.30.1340.30">
    <property type="match status" value="1"/>
</dbReference>
<evidence type="ECO:0000313" key="3">
    <source>
        <dbReference type="EMBL" id="GLS15645.1"/>
    </source>
</evidence>
<feature type="domain" description="BON" evidence="2">
    <location>
        <begin position="54"/>
        <end position="121"/>
    </location>
</feature>
<protein>
    <recommendedName>
        <fullName evidence="2">BON domain-containing protein</fullName>
    </recommendedName>
</protein>
<accession>A0ABQ6C6Q6</accession>
<dbReference type="SMART" id="SM00749">
    <property type="entry name" value="BON"/>
    <property type="match status" value="2"/>
</dbReference>
<dbReference type="RefSeq" id="WP_284308497.1">
    <property type="nucleotide sequence ID" value="NZ_BSPB01000030.1"/>
</dbReference>
<organism evidence="3 4">
    <name type="scientific">Hydrogenophaga electricum</name>
    <dbReference type="NCBI Taxonomy" id="1230953"/>
    <lineage>
        <taxon>Bacteria</taxon>
        <taxon>Pseudomonadati</taxon>
        <taxon>Pseudomonadota</taxon>
        <taxon>Betaproteobacteria</taxon>
        <taxon>Burkholderiales</taxon>
        <taxon>Comamonadaceae</taxon>
        <taxon>Hydrogenophaga</taxon>
    </lineage>
</organism>
<keyword evidence="1" id="KW-0732">Signal</keyword>
<dbReference type="Proteomes" id="UP001156903">
    <property type="component" value="Unassembled WGS sequence"/>
</dbReference>
<name>A0ABQ6C6Q6_9BURK</name>
<dbReference type="Pfam" id="PF04972">
    <property type="entry name" value="BON"/>
    <property type="match status" value="2"/>
</dbReference>
<evidence type="ECO:0000259" key="2">
    <source>
        <dbReference type="PROSITE" id="PS50914"/>
    </source>
</evidence>
<dbReference type="PANTHER" id="PTHR34606">
    <property type="entry name" value="BON DOMAIN-CONTAINING PROTEIN"/>
    <property type="match status" value="1"/>
</dbReference>
<dbReference type="InterPro" id="IPR051686">
    <property type="entry name" value="Lipoprotein_DolP"/>
</dbReference>
<reference evidence="4" key="1">
    <citation type="journal article" date="2019" name="Int. J. Syst. Evol. Microbiol.">
        <title>The Global Catalogue of Microorganisms (GCM) 10K type strain sequencing project: providing services to taxonomists for standard genome sequencing and annotation.</title>
        <authorList>
            <consortium name="The Broad Institute Genomics Platform"/>
            <consortium name="The Broad Institute Genome Sequencing Center for Infectious Disease"/>
            <person name="Wu L."/>
            <person name="Ma J."/>
        </authorList>
    </citation>
    <scope>NUCLEOTIDE SEQUENCE [LARGE SCALE GENOMIC DNA]</scope>
    <source>
        <strain evidence="4">NBRC 109341</strain>
    </source>
</reference>
<dbReference type="PROSITE" id="PS51257">
    <property type="entry name" value="PROKAR_LIPOPROTEIN"/>
    <property type="match status" value="1"/>
</dbReference>
<feature type="signal peptide" evidence="1">
    <location>
        <begin position="1"/>
        <end position="28"/>
    </location>
</feature>
<dbReference type="EMBL" id="BSPB01000030">
    <property type="protein sequence ID" value="GLS15645.1"/>
    <property type="molecule type" value="Genomic_DNA"/>
</dbReference>
<proteinExistence type="predicted"/>
<feature type="domain" description="BON" evidence="2">
    <location>
        <begin position="130"/>
        <end position="197"/>
    </location>
</feature>
<evidence type="ECO:0000256" key="1">
    <source>
        <dbReference type="SAM" id="SignalP"/>
    </source>
</evidence>
<dbReference type="PANTHER" id="PTHR34606:SF15">
    <property type="entry name" value="BON DOMAIN-CONTAINING PROTEIN"/>
    <property type="match status" value="1"/>
</dbReference>
<keyword evidence="4" id="KW-1185">Reference proteome</keyword>
<gene>
    <name evidence="3" type="ORF">GCM10007935_30810</name>
</gene>
<dbReference type="InterPro" id="IPR014004">
    <property type="entry name" value="Transpt-assoc_nodulatn_dom_bac"/>
</dbReference>